<feature type="signal peptide" evidence="1">
    <location>
        <begin position="1"/>
        <end position="21"/>
    </location>
</feature>
<dbReference type="AlphaFoldDB" id="A0A1W1VE35"/>
<evidence type="ECO:0000256" key="1">
    <source>
        <dbReference type="SAM" id="SignalP"/>
    </source>
</evidence>
<dbReference type="EMBL" id="FWWU01000009">
    <property type="protein sequence ID" value="SMB91204.1"/>
    <property type="molecule type" value="Genomic_DNA"/>
</dbReference>
<keyword evidence="1" id="KW-0732">Signal</keyword>
<feature type="chain" id="PRO_5013139623" description="Lipoprotein" evidence="1">
    <location>
        <begin position="22"/>
        <end position="172"/>
    </location>
</feature>
<accession>A0A1W1VE35</accession>
<gene>
    <name evidence="2" type="ORF">SAMN00790413_01039</name>
</gene>
<evidence type="ECO:0008006" key="4">
    <source>
        <dbReference type="Google" id="ProtNLM"/>
    </source>
</evidence>
<proteinExistence type="predicted"/>
<keyword evidence="3" id="KW-1185">Reference proteome</keyword>
<protein>
    <recommendedName>
        <fullName evidence="4">Lipoprotein</fullName>
    </recommendedName>
</protein>
<evidence type="ECO:0000313" key="2">
    <source>
        <dbReference type="EMBL" id="SMB91204.1"/>
    </source>
</evidence>
<evidence type="ECO:0000313" key="3">
    <source>
        <dbReference type="Proteomes" id="UP000192582"/>
    </source>
</evidence>
<sequence length="172" mass="18748">MLYSARVRFLFPMLATATAVALNACAPNALPTGAEKAPIKPGQTWRIEGKTAEGRNVNWTGYVSTPKKEGKSFFHYYNEVAKTSSGVELSDFYYENDVFGETLTATQASGQFGSPVGTILECVIDAPTKKGTSGEFQGVLFEYKQEFSSYAGSRRRIDTENAKPGSCIMTPQ</sequence>
<reference evidence="2 3" key="1">
    <citation type="submission" date="2017-04" db="EMBL/GenBank/DDBJ databases">
        <authorList>
            <person name="Afonso C.L."/>
            <person name="Miller P.J."/>
            <person name="Scott M.A."/>
            <person name="Spackman E."/>
            <person name="Goraichik I."/>
            <person name="Dimitrov K.M."/>
            <person name="Suarez D.L."/>
            <person name="Swayne D.E."/>
        </authorList>
    </citation>
    <scope>NUCLEOTIDE SEQUENCE [LARGE SCALE GENOMIC DNA]</scope>
    <source>
        <strain evidence="2 3">KR-140</strain>
    </source>
</reference>
<organism evidence="2 3">
    <name type="scientific">Deinococcus hopiensis KR-140</name>
    <dbReference type="NCBI Taxonomy" id="695939"/>
    <lineage>
        <taxon>Bacteria</taxon>
        <taxon>Thermotogati</taxon>
        <taxon>Deinococcota</taxon>
        <taxon>Deinococci</taxon>
        <taxon>Deinococcales</taxon>
        <taxon>Deinococcaceae</taxon>
        <taxon>Deinococcus</taxon>
    </lineage>
</organism>
<name>A0A1W1VE35_9DEIO</name>
<dbReference type="Proteomes" id="UP000192582">
    <property type="component" value="Unassembled WGS sequence"/>
</dbReference>